<gene>
    <name evidence="1" type="ORF">RT41_GL000774</name>
</gene>
<organism evidence="1 2">
    <name type="scientific">Lactococcus fujiensis JCM 16395</name>
    <dbReference type="NCBI Taxonomy" id="1291764"/>
    <lineage>
        <taxon>Bacteria</taxon>
        <taxon>Bacillati</taxon>
        <taxon>Bacillota</taxon>
        <taxon>Bacilli</taxon>
        <taxon>Lactobacillales</taxon>
        <taxon>Streptococcaceae</taxon>
        <taxon>Lactococcus</taxon>
    </lineage>
</organism>
<sequence>MKKENILSNSRKGAGIGVAVVAAATFGTVSPLSAKASSVTPFTVVKVIKKNDGFHFTYDEVESSPLEMNIGYNQLDKQSATYGGGNYYTSNNPGLKATLYDGKVRFIVLDNPTRDWVIEIDEHFYGTVPVFYMTQQDSNTNYRMLEILSTGEKMTYKIGEGTLPKGSMQSIYLGKGLLSPTQVSYNRYRTYVAVWNDLYRAYRPNEHDIYLNQERKMLDLETIARIHDHAGGANAAWKILFDEGGIDHYNSLNSFYGINAAPYYYYAADQKAVYDLWADRLEVGFMLLGVPILSLLQNEMNQENLQNYSSIWQNQLKQMGLDTFDYAPL</sequence>
<dbReference type="STRING" id="1291764.GCA_001311235_01107"/>
<dbReference type="EMBL" id="JXJU01000002">
    <property type="protein sequence ID" value="PCS00984.1"/>
    <property type="molecule type" value="Genomic_DNA"/>
</dbReference>
<evidence type="ECO:0000313" key="2">
    <source>
        <dbReference type="Proteomes" id="UP000218181"/>
    </source>
</evidence>
<comment type="caution">
    <text evidence="1">The sequence shown here is derived from an EMBL/GenBank/DDBJ whole genome shotgun (WGS) entry which is preliminary data.</text>
</comment>
<protein>
    <submittedName>
        <fullName evidence="1">Uncharacterized protein</fullName>
    </submittedName>
</protein>
<dbReference type="Proteomes" id="UP000218181">
    <property type="component" value="Unassembled WGS sequence"/>
</dbReference>
<dbReference type="AlphaFoldDB" id="A0A2A5RNR7"/>
<name>A0A2A5RNR7_9LACT</name>
<reference evidence="1 2" key="1">
    <citation type="submission" date="2014-12" db="EMBL/GenBank/DDBJ databases">
        <title>Draft genome sequences of 10 type strains of Lactococcus.</title>
        <authorList>
            <person name="Sun Z."/>
            <person name="Zhong Z."/>
            <person name="Liu W."/>
            <person name="Zhang W."/>
            <person name="Zhang H."/>
        </authorList>
    </citation>
    <scope>NUCLEOTIDE SEQUENCE [LARGE SCALE GENOMIC DNA]</scope>
    <source>
        <strain evidence="1 2">JCM 16395</strain>
    </source>
</reference>
<accession>A0A2A5RNR7</accession>
<keyword evidence="2" id="KW-1185">Reference proteome</keyword>
<evidence type="ECO:0000313" key="1">
    <source>
        <dbReference type="EMBL" id="PCS00984.1"/>
    </source>
</evidence>
<proteinExistence type="predicted"/>
<dbReference type="RefSeq" id="WP_096817184.1">
    <property type="nucleotide sequence ID" value="NZ_JXJU01000002.1"/>
</dbReference>